<dbReference type="Proteomes" id="UP000662857">
    <property type="component" value="Chromosome"/>
</dbReference>
<dbReference type="KEGG" id="nhy:JQS43_10515"/>
<proteinExistence type="predicted"/>
<dbReference type="RefSeq" id="WP_239678894.1">
    <property type="nucleotide sequence ID" value="NZ_CP070499.1"/>
</dbReference>
<keyword evidence="2" id="KW-1185">Reference proteome</keyword>
<sequence>MIALVFKAFELHRRPVPISPSGRAWFVLDGVCFPDENWFDFPLSILGSAFGAYLELMQGANEAVTYLFDGPFDLNYRRSASVSEVSVKITSYSEGDEFEKILKAETEVSMAELRNALMASANLMAVALSSAEGSDGANSRVVAQILKELEKDSL</sequence>
<dbReference type="EMBL" id="CP070499">
    <property type="protein sequence ID" value="QSB16668.1"/>
    <property type="molecule type" value="Genomic_DNA"/>
</dbReference>
<dbReference type="AlphaFoldDB" id="A0A895YRL8"/>
<evidence type="ECO:0000313" key="2">
    <source>
        <dbReference type="Proteomes" id="UP000662857"/>
    </source>
</evidence>
<evidence type="ECO:0000313" key="1">
    <source>
        <dbReference type="EMBL" id="QSB16668.1"/>
    </source>
</evidence>
<gene>
    <name evidence="1" type="ORF">JQS43_10515</name>
</gene>
<accession>A0A895YRL8</accession>
<organism evidence="1 2">
    <name type="scientific">Natronosporangium hydrolyticum</name>
    <dbReference type="NCBI Taxonomy" id="2811111"/>
    <lineage>
        <taxon>Bacteria</taxon>
        <taxon>Bacillati</taxon>
        <taxon>Actinomycetota</taxon>
        <taxon>Actinomycetes</taxon>
        <taxon>Micromonosporales</taxon>
        <taxon>Micromonosporaceae</taxon>
        <taxon>Natronosporangium</taxon>
    </lineage>
</organism>
<name>A0A895YRL8_9ACTN</name>
<protein>
    <submittedName>
        <fullName evidence="1">Uncharacterized protein</fullName>
    </submittedName>
</protein>
<reference evidence="1" key="1">
    <citation type="submission" date="2021-02" db="EMBL/GenBank/DDBJ databases">
        <title>Natrosporangium hydrolyticum gen. nov., sp. nov, a haloalkaliphilic actinobacterium from a soda solonchak soil.</title>
        <authorList>
            <person name="Sorokin D.Y."/>
            <person name="Khijniak T.V."/>
            <person name="Zakharycheva A.P."/>
            <person name="Boueva O.V."/>
            <person name="Ariskina E.V."/>
            <person name="Hahnke R.L."/>
            <person name="Bunk B."/>
            <person name="Sproer C."/>
            <person name="Schumann P."/>
            <person name="Evtushenko L.I."/>
            <person name="Kublanov I.V."/>
        </authorList>
    </citation>
    <scope>NUCLEOTIDE SEQUENCE</scope>
    <source>
        <strain evidence="1">DSM 106523</strain>
    </source>
</reference>